<dbReference type="EMBL" id="FMZC01000007">
    <property type="protein sequence ID" value="SDD53342.1"/>
    <property type="molecule type" value="Genomic_DNA"/>
</dbReference>
<evidence type="ECO:0000313" key="3">
    <source>
        <dbReference type="EMBL" id="SDD53342.1"/>
    </source>
</evidence>
<dbReference type="InterPro" id="IPR028098">
    <property type="entry name" value="Glyco_trans_4-like_N"/>
</dbReference>
<evidence type="ECO:0000259" key="1">
    <source>
        <dbReference type="Pfam" id="PF00534"/>
    </source>
</evidence>
<dbReference type="InterPro" id="IPR001296">
    <property type="entry name" value="Glyco_trans_1"/>
</dbReference>
<accession>A0A1G6VI97</accession>
<feature type="domain" description="Glycosyltransferase subfamily 4-like N-terminal" evidence="2">
    <location>
        <begin position="37"/>
        <end position="202"/>
    </location>
</feature>
<dbReference type="AlphaFoldDB" id="A0A1G6VI97"/>
<feature type="domain" description="Glycosyl transferase family 1" evidence="1">
    <location>
        <begin position="215"/>
        <end position="371"/>
    </location>
</feature>
<evidence type="ECO:0000259" key="2">
    <source>
        <dbReference type="Pfam" id="PF13439"/>
    </source>
</evidence>
<organism evidence="3 4">
    <name type="scientific">Paracidovorax valerianellae</name>
    <dbReference type="NCBI Taxonomy" id="187868"/>
    <lineage>
        <taxon>Bacteria</taxon>
        <taxon>Pseudomonadati</taxon>
        <taxon>Pseudomonadota</taxon>
        <taxon>Betaproteobacteria</taxon>
        <taxon>Burkholderiales</taxon>
        <taxon>Comamonadaceae</taxon>
        <taxon>Paracidovorax</taxon>
    </lineage>
</organism>
<reference evidence="3 4" key="1">
    <citation type="submission" date="2016-10" db="EMBL/GenBank/DDBJ databases">
        <authorList>
            <person name="de Groot N.N."/>
        </authorList>
    </citation>
    <scope>NUCLEOTIDE SEQUENCE [LARGE SCALE GENOMIC DNA]</scope>
    <source>
        <strain evidence="3 4">DSM 16619</strain>
    </source>
</reference>
<gene>
    <name evidence="3" type="ORF">SAMN05192589_10748</name>
</gene>
<dbReference type="STRING" id="187868.SAMN05192589_10748"/>
<dbReference type="GO" id="GO:0016757">
    <property type="term" value="F:glycosyltransferase activity"/>
    <property type="evidence" value="ECO:0007669"/>
    <property type="project" value="InterPro"/>
</dbReference>
<proteinExistence type="predicted"/>
<dbReference type="SUPFAM" id="SSF53756">
    <property type="entry name" value="UDP-Glycosyltransferase/glycogen phosphorylase"/>
    <property type="match status" value="1"/>
</dbReference>
<sequence>MCWNARASHRDDGRDRRGTVRPRGAVKVLQVITKGEIGGAQSHVLTLCRELARRDVNIHAAIGGTEERPPLSEALCALGLPVHRIPALGNSWNPLQMARALRTLVALVRQQRPDLLHAHSAMAGVVARLAGLLTGTPVIYTVHGFAFKAGAPWKRRAAAFAVEWMLAPLTRCMVCVSAYERQLARRLPLPPARVTVIHNGVEDVPNQGQGRTSAAETLPAIAMIARMAPPKRPDLLLQALAQLSATLGHEIPATFFGDGPDLPAHRDLAGRLGLHAATFQGDVDDIPVQLAHHAIFVLMSDHEGLPISLIEAMRAGLAIVASDLPGIRELLPDAEHALLVAQDAAALSTALRQLIESPALRARMGAAARQRYEQHFTAERMGTAVQAVYATAISRTPTTP</sequence>
<evidence type="ECO:0000313" key="4">
    <source>
        <dbReference type="Proteomes" id="UP000198781"/>
    </source>
</evidence>
<dbReference type="RefSeq" id="WP_092744095.1">
    <property type="nucleotide sequence ID" value="NZ_FMZC01000007.1"/>
</dbReference>
<keyword evidence="4" id="KW-1185">Reference proteome</keyword>
<dbReference type="PANTHER" id="PTHR12526">
    <property type="entry name" value="GLYCOSYLTRANSFERASE"/>
    <property type="match status" value="1"/>
</dbReference>
<keyword evidence="3" id="KW-0808">Transferase</keyword>
<dbReference type="Proteomes" id="UP000198781">
    <property type="component" value="Unassembled WGS sequence"/>
</dbReference>
<protein>
    <submittedName>
        <fullName evidence="3">Glycosyltransferase involved in cell wall bisynthesis</fullName>
    </submittedName>
</protein>
<dbReference type="Pfam" id="PF13439">
    <property type="entry name" value="Glyco_transf_4"/>
    <property type="match status" value="1"/>
</dbReference>
<name>A0A1G6VI97_9BURK</name>
<dbReference type="Gene3D" id="3.40.50.2000">
    <property type="entry name" value="Glycogen Phosphorylase B"/>
    <property type="match status" value="2"/>
</dbReference>
<dbReference type="Pfam" id="PF00534">
    <property type="entry name" value="Glycos_transf_1"/>
    <property type="match status" value="1"/>
</dbReference>
<dbReference type="OrthoDB" id="9775208at2"/>